<comment type="catalytic activity">
    <reaction evidence="11">
        <text>di-trans,octa-cis-undecaprenyl diphosphate + H2O = di-trans,octa-cis-undecaprenyl phosphate + phosphate + H(+)</text>
        <dbReference type="Rhea" id="RHEA:28094"/>
        <dbReference type="ChEBI" id="CHEBI:15377"/>
        <dbReference type="ChEBI" id="CHEBI:15378"/>
        <dbReference type="ChEBI" id="CHEBI:43474"/>
        <dbReference type="ChEBI" id="CHEBI:58405"/>
        <dbReference type="ChEBI" id="CHEBI:60392"/>
        <dbReference type="EC" id="3.6.1.27"/>
    </reaction>
</comment>
<evidence type="ECO:0000256" key="5">
    <source>
        <dbReference type="ARBA" id="ARBA00022475"/>
    </source>
</evidence>
<feature type="transmembrane region" description="Helical" evidence="12">
    <location>
        <begin position="223"/>
        <end position="241"/>
    </location>
</feature>
<comment type="similarity">
    <text evidence="2">Belongs to the UppP family.</text>
</comment>
<comment type="subcellular location">
    <subcellularLocation>
        <location evidence="1">Cell membrane</location>
        <topology evidence="1">Multi-pass membrane protein</topology>
    </subcellularLocation>
</comment>
<evidence type="ECO:0000313" key="13">
    <source>
        <dbReference type="EMBL" id="CAB4787962.1"/>
    </source>
</evidence>
<protein>
    <recommendedName>
        <fullName evidence="4">Undecaprenyl-diphosphatase</fullName>
        <ecNumber evidence="3">3.6.1.27</ecNumber>
    </recommendedName>
    <alternativeName>
        <fullName evidence="10">Undecaprenyl pyrophosphate phosphatase</fullName>
    </alternativeName>
</protein>
<reference evidence="13" key="1">
    <citation type="submission" date="2020-05" db="EMBL/GenBank/DDBJ databases">
        <authorList>
            <person name="Chiriac C."/>
            <person name="Salcher M."/>
            <person name="Ghai R."/>
            <person name="Kavagutti S V."/>
        </authorList>
    </citation>
    <scope>NUCLEOTIDE SEQUENCE</scope>
</reference>
<dbReference type="InterPro" id="IPR003824">
    <property type="entry name" value="UppP"/>
</dbReference>
<feature type="transmembrane region" description="Helical" evidence="12">
    <location>
        <begin position="115"/>
        <end position="133"/>
    </location>
</feature>
<dbReference type="GO" id="GO:0050380">
    <property type="term" value="F:undecaprenyl-diphosphatase activity"/>
    <property type="evidence" value="ECO:0007669"/>
    <property type="project" value="UniProtKB-EC"/>
</dbReference>
<organism evidence="13">
    <name type="scientific">freshwater metagenome</name>
    <dbReference type="NCBI Taxonomy" id="449393"/>
    <lineage>
        <taxon>unclassified sequences</taxon>
        <taxon>metagenomes</taxon>
        <taxon>ecological metagenomes</taxon>
    </lineage>
</organism>
<dbReference type="HAMAP" id="MF_01006">
    <property type="entry name" value="Undec_diphosphatase"/>
    <property type="match status" value="1"/>
</dbReference>
<evidence type="ECO:0000256" key="1">
    <source>
        <dbReference type="ARBA" id="ARBA00004651"/>
    </source>
</evidence>
<evidence type="ECO:0000256" key="11">
    <source>
        <dbReference type="ARBA" id="ARBA00047594"/>
    </source>
</evidence>
<keyword evidence="7" id="KW-0378">Hydrolase</keyword>
<feature type="transmembrane region" description="Helical" evidence="12">
    <location>
        <begin position="253"/>
        <end position="270"/>
    </location>
</feature>
<evidence type="ECO:0000256" key="4">
    <source>
        <dbReference type="ARBA" id="ARBA00021581"/>
    </source>
</evidence>
<dbReference type="GO" id="GO:0005886">
    <property type="term" value="C:plasma membrane"/>
    <property type="evidence" value="ECO:0007669"/>
    <property type="project" value="UniProtKB-SubCell"/>
</dbReference>
<evidence type="ECO:0000256" key="3">
    <source>
        <dbReference type="ARBA" id="ARBA00012374"/>
    </source>
</evidence>
<evidence type="ECO:0000256" key="2">
    <source>
        <dbReference type="ARBA" id="ARBA00010621"/>
    </source>
</evidence>
<feature type="transmembrane region" description="Helical" evidence="12">
    <location>
        <begin position="145"/>
        <end position="164"/>
    </location>
</feature>
<dbReference type="EMBL" id="CAFAAB010000107">
    <property type="protein sequence ID" value="CAB4787962.1"/>
    <property type="molecule type" value="Genomic_DNA"/>
</dbReference>
<sequence length="301" mass="32852">MITAAVLPWYQALLMGLLQGVTELFPVSSLGHAVLFPKLFGWTEMAQAQSQPDSYFLPLLVALHVGTAFGLIAYYRATWIDLFRGLLVQLGRARDEGPSSLWTVNRPTTDARYRLLFLIVLGTIPVGLVGLIFEHKLRSIFSKPHYAAIFLTINGVIMLVGELIRRRVAHRDARHQLGNLGTTNATIVGSSQIAALFAGISRSGVAMVAGLLRGLNHADAAEFSFLLATPVIFLAGIYKIPDLLGPMGDGIRVRALVAAVVSCFAAYFSVKFLAKWFTTHTLWIFGVYCIVLGVICMMTIG</sequence>
<keyword evidence="5" id="KW-1003">Cell membrane</keyword>
<keyword evidence="6 12" id="KW-0812">Transmembrane</keyword>
<feature type="transmembrane region" description="Helical" evidence="12">
    <location>
        <begin position="55"/>
        <end position="75"/>
    </location>
</feature>
<accession>A0A6J6WT06</accession>
<keyword evidence="9 12" id="KW-0472">Membrane</keyword>
<name>A0A6J6WT06_9ZZZZ</name>
<dbReference type="PANTHER" id="PTHR30622:SF4">
    <property type="entry name" value="UNDECAPRENYL-DIPHOSPHATASE"/>
    <property type="match status" value="1"/>
</dbReference>
<feature type="transmembrane region" description="Helical" evidence="12">
    <location>
        <begin position="282"/>
        <end position="300"/>
    </location>
</feature>
<evidence type="ECO:0000256" key="10">
    <source>
        <dbReference type="ARBA" id="ARBA00032707"/>
    </source>
</evidence>
<evidence type="ECO:0000256" key="12">
    <source>
        <dbReference type="SAM" id="Phobius"/>
    </source>
</evidence>
<dbReference type="EC" id="3.6.1.27" evidence="3"/>
<dbReference type="PANTHER" id="PTHR30622">
    <property type="entry name" value="UNDECAPRENYL-DIPHOSPHATASE"/>
    <property type="match status" value="1"/>
</dbReference>
<feature type="transmembrane region" description="Helical" evidence="12">
    <location>
        <begin position="12"/>
        <end position="35"/>
    </location>
</feature>
<evidence type="ECO:0000256" key="9">
    <source>
        <dbReference type="ARBA" id="ARBA00023136"/>
    </source>
</evidence>
<gene>
    <name evidence="13" type="ORF">UFOPK2958_00948</name>
</gene>
<keyword evidence="8 12" id="KW-1133">Transmembrane helix</keyword>
<evidence type="ECO:0000256" key="6">
    <source>
        <dbReference type="ARBA" id="ARBA00022692"/>
    </source>
</evidence>
<evidence type="ECO:0000256" key="8">
    <source>
        <dbReference type="ARBA" id="ARBA00022989"/>
    </source>
</evidence>
<dbReference type="AlphaFoldDB" id="A0A6J6WT06"/>
<dbReference type="Pfam" id="PF02673">
    <property type="entry name" value="BacA"/>
    <property type="match status" value="1"/>
</dbReference>
<proteinExistence type="inferred from homology"/>
<evidence type="ECO:0000256" key="7">
    <source>
        <dbReference type="ARBA" id="ARBA00022801"/>
    </source>
</evidence>